<accession>A0A7X0MSA5</accession>
<protein>
    <submittedName>
        <fullName evidence="3">Integrase</fullName>
    </submittedName>
</protein>
<organism evidence="3 4">
    <name type="scientific">Rhizobium soli</name>
    <dbReference type="NCBI Taxonomy" id="424798"/>
    <lineage>
        <taxon>Bacteria</taxon>
        <taxon>Pseudomonadati</taxon>
        <taxon>Pseudomonadota</taxon>
        <taxon>Alphaproteobacteria</taxon>
        <taxon>Hyphomicrobiales</taxon>
        <taxon>Rhizobiaceae</taxon>
        <taxon>Rhizobium/Agrobacterium group</taxon>
        <taxon>Rhizobium</taxon>
    </lineage>
</organism>
<dbReference type="InterPro" id="IPR013762">
    <property type="entry name" value="Integrase-like_cat_sf"/>
</dbReference>
<evidence type="ECO:0000313" key="3">
    <source>
        <dbReference type="EMBL" id="MBB6507243.1"/>
    </source>
</evidence>
<dbReference type="GO" id="GO:0006310">
    <property type="term" value="P:DNA recombination"/>
    <property type="evidence" value="ECO:0007669"/>
    <property type="project" value="UniProtKB-KW"/>
</dbReference>
<evidence type="ECO:0000259" key="2">
    <source>
        <dbReference type="Pfam" id="PF20172"/>
    </source>
</evidence>
<sequence length="456" mass="51038">MRAINTAENKTMSNECSITRRGKKGIFHLRIVYPTRLLPFFNKTQYWKSLKTDDPGIAIMRASPKIEEYHRLARSLATTDPTDFGHIKNACAAHGIDYETDTKIAAMSVMDTIGALSPHLNAWVMLAKPNDVQKVALAGAMKPKLTLEELFTRYQDLSSGKWADLDRDAKRKKFNRYAEPVAHFKATMGDLDVLDIKPSVAFEYAAKLGKLIDAKTMKSETAKKKLLFLNAIVRKVFQADYPDNRNPFENAVIEHQGDGETRKPFSEDEIMAVRKAMAASNANDELKAISIVLELTGCHAKEIALLAPSDIHVGPDVEIPYIKIGVNENRRRLKTGGARHRAIPLVPEALEIFKQYPNGFPRYCYSGGAENLTQSMNKIIQTVAPDRTTYSFRHRLVDLLRNHKGVKDDCLKAIIGHNAGQTGDYGLGFDLESKLDGLSKSLEQAEYLRSKSKKTN</sequence>
<dbReference type="GO" id="GO:0003677">
    <property type="term" value="F:DNA binding"/>
    <property type="evidence" value="ECO:0007669"/>
    <property type="project" value="InterPro"/>
</dbReference>
<reference evidence="3 4" key="1">
    <citation type="submission" date="2020-08" db="EMBL/GenBank/DDBJ databases">
        <title>The Agave Microbiome: Exploring the role of microbial communities in plant adaptations to desert environments.</title>
        <authorList>
            <person name="Partida-Martinez L.P."/>
        </authorList>
    </citation>
    <scope>NUCLEOTIDE SEQUENCE [LARGE SCALE GENOMIC DNA]</scope>
    <source>
        <strain evidence="3 4">AS3.12</strain>
    </source>
</reference>
<dbReference type="RefSeq" id="WP_184653712.1">
    <property type="nucleotide sequence ID" value="NZ_JACHBU010000001.1"/>
</dbReference>
<dbReference type="SUPFAM" id="SSF56349">
    <property type="entry name" value="DNA breaking-rejoining enzymes"/>
    <property type="match status" value="1"/>
</dbReference>
<dbReference type="AlphaFoldDB" id="A0A7X0MSA5"/>
<evidence type="ECO:0000256" key="1">
    <source>
        <dbReference type="ARBA" id="ARBA00023172"/>
    </source>
</evidence>
<dbReference type="Proteomes" id="UP000585437">
    <property type="component" value="Unassembled WGS sequence"/>
</dbReference>
<dbReference type="Gene3D" id="1.10.443.10">
    <property type="entry name" value="Intergrase catalytic core"/>
    <property type="match status" value="1"/>
</dbReference>
<dbReference type="InterPro" id="IPR046668">
    <property type="entry name" value="DUF6538"/>
</dbReference>
<gene>
    <name evidence="3" type="ORF">F4695_000562</name>
</gene>
<proteinExistence type="predicted"/>
<feature type="domain" description="DUF6538" evidence="2">
    <location>
        <begin position="20"/>
        <end position="72"/>
    </location>
</feature>
<evidence type="ECO:0000313" key="4">
    <source>
        <dbReference type="Proteomes" id="UP000585437"/>
    </source>
</evidence>
<dbReference type="EMBL" id="JACHBU010000001">
    <property type="protein sequence ID" value="MBB6507243.1"/>
    <property type="molecule type" value="Genomic_DNA"/>
</dbReference>
<dbReference type="Pfam" id="PF20172">
    <property type="entry name" value="DUF6538"/>
    <property type="match status" value="1"/>
</dbReference>
<keyword evidence="1" id="KW-0233">DNA recombination</keyword>
<dbReference type="InterPro" id="IPR011010">
    <property type="entry name" value="DNA_brk_join_enz"/>
</dbReference>
<keyword evidence="4" id="KW-1185">Reference proteome</keyword>
<dbReference type="GO" id="GO:0015074">
    <property type="term" value="P:DNA integration"/>
    <property type="evidence" value="ECO:0007669"/>
    <property type="project" value="InterPro"/>
</dbReference>
<name>A0A7X0MSA5_9HYPH</name>
<comment type="caution">
    <text evidence="3">The sequence shown here is derived from an EMBL/GenBank/DDBJ whole genome shotgun (WGS) entry which is preliminary data.</text>
</comment>